<feature type="chain" id="PRO_5046642387" evidence="1">
    <location>
        <begin position="21"/>
        <end position="285"/>
    </location>
</feature>
<evidence type="ECO:0000313" key="3">
    <source>
        <dbReference type="Proteomes" id="UP000292544"/>
    </source>
</evidence>
<keyword evidence="1" id="KW-0732">Signal</keyword>
<dbReference type="RefSeq" id="WP_130565747.1">
    <property type="nucleotide sequence ID" value="NZ_SHLY01000001.1"/>
</dbReference>
<evidence type="ECO:0000256" key="1">
    <source>
        <dbReference type="SAM" id="SignalP"/>
    </source>
</evidence>
<proteinExistence type="predicted"/>
<dbReference type="EMBL" id="SHLY01000001">
    <property type="protein sequence ID" value="TAA48341.1"/>
    <property type="molecule type" value="Genomic_DNA"/>
</dbReference>
<protein>
    <submittedName>
        <fullName evidence="2">DUF3019 domain-containing protein</fullName>
    </submittedName>
</protein>
<keyword evidence="3" id="KW-1185">Reference proteome</keyword>
<sequence>MKYNLFLSILLIMLPLNAVATDAPARPTDIPSPLFISKGQSRQVDLALLQPSEMVNYLRVRYAYQPIDITIDEDRMTMKWKPVAPTYVIVNRPKGRALHDRNFWKSVLKNYRDSSIGAPEFSIADYKEFSNSNFEVIAVNQFNNRPRFTVIGQVTIPTQAQVLADNGHFPSPIVIDPALQDTSMLTATPSKCVVQNKGEPCRTRIALNWQLDTPQDVCLHIGRRYRPLACWENQSSSVFHYEFDSTQTLNFWLSRMPDRRRLAEKRISVVWVYEHQKTPRRWRLF</sequence>
<gene>
    <name evidence="2" type="ORF">EXY25_03675</name>
</gene>
<evidence type="ECO:0000313" key="2">
    <source>
        <dbReference type="EMBL" id="TAA48341.1"/>
    </source>
</evidence>
<comment type="caution">
    <text evidence="2">The sequence shown here is derived from an EMBL/GenBank/DDBJ whole genome shotgun (WGS) entry which is preliminary data.</text>
</comment>
<dbReference type="Proteomes" id="UP000292544">
    <property type="component" value="Unassembled WGS sequence"/>
</dbReference>
<dbReference type="InterPro" id="IPR021559">
    <property type="entry name" value="DUF3019"/>
</dbReference>
<accession>A0ABY1WUA7</accession>
<organism evidence="2 3">
    <name type="scientific">Corallincola spongiicola</name>
    <dbReference type="NCBI Taxonomy" id="2520508"/>
    <lineage>
        <taxon>Bacteria</taxon>
        <taxon>Pseudomonadati</taxon>
        <taxon>Pseudomonadota</taxon>
        <taxon>Gammaproteobacteria</taxon>
        <taxon>Alteromonadales</taxon>
        <taxon>Psychromonadaceae</taxon>
        <taxon>Corallincola</taxon>
    </lineage>
</organism>
<feature type="signal peptide" evidence="1">
    <location>
        <begin position="1"/>
        <end position="20"/>
    </location>
</feature>
<dbReference type="Pfam" id="PF11456">
    <property type="entry name" value="DUF3019"/>
    <property type="match status" value="1"/>
</dbReference>
<name>A0ABY1WUA7_9GAMM</name>
<reference evidence="3" key="1">
    <citation type="submission" date="2019-02" db="EMBL/GenBank/DDBJ databases">
        <title>Draft genome sequence of Muricauda sp. 176CP4-71.</title>
        <authorList>
            <person name="Park J.-S."/>
        </authorList>
    </citation>
    <scope>NUCLEOTIDE SEQUENCE [LARGE SCALE GENOMIC DNA]</scope>
    <source>
        <strain evidence="3">176GS2-150</strain>
    </source>
</reference>